<dbReference type="Pfam" id="PF07566">
    <property type="entry name" value="DUF1543"/>
    <property type="match status" value="1"/>
</dbReference>
<reference evidence="3" key="1">
    <citation type="journal article" date="2019" name="Int. J. Syst. Evol. Microbiol.">
        <title>The Global Catalogue of Microorganisms (GCM) 10K type strain sequencing project: providing services to taxonomists for standard genome sequencing and annotation.</title>
        <authorList>
            <consortium name="The Broad Institute Genomics Platform"/>
            <consortium name="The Broad Institute Genome Sequencing Center for Infectious Disease"/>
            <person name="Wu L."/>
            <person name="Ma J."/>
        </authorList>
    </citation>
    <scope>NUCLEOTIDE SEQUENCE [LARGE SCALE GENOMIC DNA]</scope>
    <source>
        <strain evidence="3">CGMCC-1.15741</strain>
    </source>
</reference>
<dbReference type="Gene3D" id="3.10.20.10">
    <property type="match status" value="2"/>
</dbReference>
<feature type="domain" description="DUF1543" evidence="1">
    <location>
        <begin position="17"/>
        <end position="67"/>
    </location>
</feature>
<proteinExistence type="predicted"/>
<sequence>MTRKLFAILVGGHHPRANIELHDMRFCIGETLEATYRQLRDTWWGTPASLHIDGYVELSALDGHRIDISDEPAPAANAPKLFFVNVGYYDQAEFGEHHAYRFMIGRDKAEVWKRALRSVPNGESRHKDNFLDIDDIIEVTSDLFSHGKAHLKLVPDASAPVDPPVMISDYIRLPG</sequence>
<keyword evidence="3" id="KW-1185">Reference proteome</keyword>
<evidence type="ECO:0000259" key="1">
    <source>
        <dbReference type="Pfam" id="PF07566"/>
    </source>
</evidence>
<comment type="caution">
    <text evidence="2">The sequence shown here is derived from an EMBL/GenBank/DDBJ whole genome shotgun (WGS) entry which is preliminary data.</text>
</comment>
<name>A0ABW1S7R0_9PROT</name>
<organism evidence="2 3">
    <name type="scientific">Ponticaulis profundi</name>
    <dbReference type="NCBI Taxonomy" id="2665222"/>
    <lineage>
        <taxon>Bacteria</taxon>
        <taxon>Pseudomonadati</taxon>
        <taxon>Pseudomonadota</taxon>
        <taxon>Alphaproteobacteria</taxon>
        <taxon>Hyphomonadales</taxon>
        <taxon>Hyphomonadaceae</taxon>
        <taxon>Ponticaulis</taxon>
    </lineage>
</organism>
<evidence type="ECO:0000313" key="3">
    <source>
        <dbReference type="Proteomes" id="UP001596303"/>
    </source>
</evidence>
<accession>A0ABW1S7R0</accession>
<dbReference type="RefSeq" id="WP_377376378.1">
    <property type="nucleotide sequence ID" value="NZ_JBHSSW010000005.1"/>
</dbReference>
<dbReference type="Proteomes" id="UP001596303">
    <property type="component" value="Unassembled WGS sequence"/>
</dbReference>
<protein>
    <submittedName>
        <fullName evidence="2">DUF1543 domain-containing protein</fullName>
    </submittedName>
</protein>
<dbReference type="InterPro" id="IPR011440">
    <property type="entry name" value="DUF1543"/>
</dbReference>
<dbReference type="EMBL" id="JBHSSW010000005">
    <property type="protein sequence ID" value="MFC6197454.1"/>
    <property type="molecule type" value="Genomic_DNA"/>
</dbReference>
<gene>
    <name evidence="2" type="ORF">ACFQDM_05155</name>
</gene>
<evidence type="ECO:0000313" key="2">
    <source>
        <dbReference type="EMBL" id="MFC6197454.1"/>
    </source>
</evidence>